<dbReference type="PANTHER" id="PTHR47957">
    <property type="entry name" value="ATP-DEPENDENT HELICASE HRQ1"/>
    <property type="match status" value="1"/>
</dbReference>
<dbReference type="NCBIfam" id="TIGR03817">
    <property type="entry name" value="DECH_helic"/>
    <property type="match status" value="1"/>
</dbReference>
<dbReference type="Proteomes" id="UP000295124">
    <property type="component" value="Unassembled WGS sequence"/>
</dbReference>
<dbReference type="OrthoDB" id="143059at2"/>
<dbReference type="RefSeq" id="WP_132174744.1">
    <property type="nucleotide sequence ID" value="NZ_SMKX01000141.1"/>
</dbReference>
<dbReference type="AlphaFoldDB" id="A0A4R4YUZ5"/>
<keyword evidence="5" id="KW-0378">Hydrolase</keyword>
<organism evidence="5 6">
    <name type="scientific">Kribbella antibiotica</name>
    <dbReference type="NCBI Taxonomy" id="190195"/>
    <lineage>
        <taxon>Bacteria</taxon>
        <taxon>Bacillati</taxon>
        <taxon>Actinomycetota</taxon>
        <taxon>Actinomycetes</taxon>
        <taxon>Propionibacteriales</taxon>
        <taxon>Kribbellaceae</taxon>
        <taxon>Kribbella</taxon>
    </lineage>
</organism>
<dbReference type="EMBL" id="SMKX01000141">
    <property type="protein sequence ID" value="TDD48304.1"/>
    <property type="molecule type" value="Genomic_DNA"/>
</dbReference>
<evidence type="ECO:0000259" key="3">
    <source>
        <dbReference type="PROSITE" id="PS51192"/>
    </source>
</evidence>
<dbReference type="PROSITE" id="PS51192">
    <property type="entry name" value="HELICASE_ATP_BIND_1"/>
    <property type="match status" value="1"/>
</dbReference>
<keyword evidence="5" id="KW-0347">Helicase</keyword>
<dbReference type="CDD" id="cd17923">
    <property type="entry name" value="DEXHc_Hrq1-like"/>
    <property type="match status" value="1"/>
</dbReference>
<dbReference type="SMART" id="SM00490">
    <property type="entry name" value="HELICc"/>
    <property type="match status" value="1"/>
</dbReference>
<sequence>MREGEATSVLRRLATGRADRLTHVESVPARPGRVGEWPRWVPPEVLGQLADAGIAAPWIHQVATAEAAYGGRHVVVATGTASGKSLGYLLPAFATLSIAQAASPHRRTASVLYLSPTKALAHDQLRAISAYTVPGLRPTTLDGDSERTERDWARDHATYVLSNPDMLHRSVLPNHQRWARFLGSLQYVVIDECHHYRGVFGAHVALVLRRLRRICAQYGANPVFVCASATVAEPAVSGERLTGLPMEAVVDDGSPRGGIAFGLWEPALTSIRGENGAPVRRSAPAEVADLLTDLVVSGVRTVAFVRSRRGAEAVAMTARANLAEVDPTLIDQVSAYRAGYLPEERRRLESMLQSGELTGVAATNALELGIDIAGLDAVLLSGWPGTRASLWQQAGRAGRAGGDALALLVARDDPLDTYLVRHPEAVFGRPVEATVFNPENPYVLGPQLCAAAQELPLTKADYDIFGSTTADTIAQLVRQGALRERPHGWFWTRRDRAVDAIDIRSAGGKTVQIVEDQTGRLLGTVDGGSAHASVHEGAVYVHAGESYLVRTLDLDNHAAIVEPAAPDYTTFARDVTEISILATEESGGWGTAELSRGWVQVTSQVISFQRKLIATGDVLDEQPLDLPERTLRTKAVWWTVPDEDIEALQLDDVPGAAHAAEHASIGLLPLFATCDRWDIGGVSTARHADTGKLTVFVYDGHPGGAGFAEHGYAAAREWLTATRAAIAHCECTDGCPSCVQSPKCGNQNNPLDKSGAVALLTALLGSEA</sequence>
<keyword evidence="6" id="KW-1185">Reference proteome</keyword>
<evidence type="ECO:0000256" key="2">
    <source>
        <dbReference type="ARBA" id="ARBA00022840"/>
    </source>
</evidence>
<dbReference type="GO" id="GO:0036297">
    <property type="term" value="P:interstrand cross-link repair"/>
    <property type="evidence" value="ECO:0007669"/>
    <property type="project" value="TreeGrafter"/>
</dbReference>
<feature type="domain" description="Helicase C-terminal" evidence="4">
    <location>
        <begin position="290"/>
        <end position="442"/>
    </location>
</feature>
<protein>
    <submittedName>
        <fullName evidence="5">DEAD/DEAH box helicase</fullName>
    </submittedName>
</protein>
<evidence type="ECO:0000256" key="1">
    <source>
        <dbReference type="ARBA" id="ARBA00022741"/>
    </source>
</evidence>
<proteinExistence type="predicted"/>
<dbReference type="InterPro" id="IPR011545">
    <property type="entry name" value="DEAD/DEAH_box_helicase_dom"/>
</dbReference>
<dbReference type="GO" id="GO:0006289">
    <property type="term" value="P:nucleotide-excision repair"/>
    <property type="evidence" value="ECO:0007669"/>
    <property type="project" value="TreeGrafter"/>
</dbReference>
<evidence type="ECO:0000313" key="5">
    <source>
        <dbReference type="EMBL" id="TDD48304.1"/>
    </source>
</evidence>
<dbReference type="GO" id="GO:0005524">
    <property type="term" value="F:ATP binding"/>
    <property type="evidence" value="ECO:0007669"/>
    <property type="project" value="UniProtKB-KW"/>
</dbReference>
<keyword evidence="2" id="KW-0067">ATP-binding</keyword>
<comment type="caution">
    <text evidence="5">The sequence shown here is derived from an EMBL/GenBank/DDBJ whole genome shotgun (WGS) entry which is preliminary data.</text>
</comment>
<dbReference type="InterPro" id="IPR018973">
    <property type="entry name" value="MZB"/>
</dbReference>
<dbReference type="SUPFAM" id="SSF52540">
    <property type="entry name" value="P-loop containing nucleoside triphosphate hydrolases"/>
    <property type="match status" value="1"/>
</dbReference>
<dbReference type="InterPro" id="IPR055227">
    <property type="entry name" value="HRQ1_WHD"/>
</dbReference>
<dbReference type="GO" id="GO:0043138">
    <property type="term" value="F:3'-5' DNA helicase activity"/>
    <property type="evidence" value="ECO:0007669"/>
    <property type="project" value="TreeGrafter"/>
</dbReference>
<evidence type="ECO:0000259" key="4">
    <source>
        <dbReference type="PROSITE" id="PS51194"/>
    </source>
</evidence>
<dbReference type="GO" id="GO:0003676">
    <property type="term" value="F:nucleic acid binding"/>
    <property type="evidence" value="ECO:0007669"/>
    <property type="project" value="InterPro"/>
</dbReference>
<keyword evidence="1" id="KW-0547">Nucleotide-binding</keyword>
<dbReference type="Pfam" id="PF22982">
    <property type="entry name" value="WHD_HRQ1"/>
    <property type="match status" value="1"/>
</dbReference>
<dbReference type="InterPro" id="IPR001650">
    <property type="entry name" value="Helicase_C-like"/>
</dbReference>
<dbReference type="Pfam" id="PF09369">
    <property type="entry name" value="MZB"/>
    <property type="match status" value="1"/>
</dbReference>
<dbReference type="InterPro" id="IPR014001">
    <property type="entry name" value="Helicase_ATP-bd"/>
</dbReference>
<dbReference type="InterPro" id="IPR027417">
    <property type="entry name" value="P-loop_NTPase"/>
</dbReference>
<name>A0A4R4YUZ5_9ACTN</name>
<dbReference type="PROSITE" id="PS51194">
    <property type="entry name" value="HELICASE_CTER"/>
    <property type="match status" value="1"/>
</dbReference>
<dbReference type="SMART" id="SM00487">
    <property type="entry name" value="DEXDc"/>
    <property type="match status" value="1"/>
</dbReference>
<dbReference type="PANTHER" id="PTHR47957:SF3">
    <property type="entry name" value="ATP-DEPENDENT HELICASE HRQ1"/>
    <property type="match status" value="1"/>
</dbReference>
<dbReference type="CDD" id="cd18797">
    <property type="entry name" value="SF2_C_Hrq"/>
    <property type="match status" value="1"/>
</dbReference>
<reference evidence="5 6" key="1">
    <citation type="submission" date="2019-03" db="EMBL/GenBank/DDBJ databases">
        <title>Draft genome sequences of novel Actinobacteria.</title>
        <authorList>
            <person name="Sahin N."/>
            <person name="Ay H."/>
            <person name="Saygin H."/>
        </authorList>
    </citation>
    <scope>NUCLEOTIDE SEQUENCE [LARGE SCALE GENOMIC DNA]</scope>
    <source>
        <strain evidence="5 6">JCM 13523</strain>
    </source>
</reference>
<dbReference type="Gene3D" id="3.40.50.300">
    <property type="entry name" value="P-loop containing nucleotide triphosphate hydrolases"/>
    <property type="match status" value="2"/>
</dbReference>
<feature type="domain" description="Helicase ATP-binding" evidence="3">
    <location>
        <begin position="65"/>
        <end position="249"/>
    </location>
</feature>
<dbReference type="Pfam" id="PF00270">
    <property type="entry name" value="DEAD"/>
    <property type="match status" value="1"/>
</dbReference>
<accession>A0A4R4YUZ5</accession>
<evidence type="ECO:0000313" key="6">
    <source>
        <dbReference type="Proteomes" id="UP000295124"/>
    </source>
</evidence>
<dbReference type="Pfam" id="PF00271">
    <property type="entry name" value="Helicase_C"/>
    <property type="match status" value="1"/>
</dbReference>
<gene>
    <name evidence="5" type="ORF">E1263_33425</name>
</gene>
<dbReference type="InterPro" id="IPR022307">
    <property type="entry name" value="Helicase_put_actinobac"/>
</dbReference>